<name>F2JZV4_MARM1</name>
<dbReference type="InterPro" id="IPR048342">
    <property type="entry name" value="DUF1285_C"/>
</dbReference>
<dbReference type="Gene3D" id="2.30.270.10">
    <property type="entry name" value="duf1285 protein"/>
    <property type="match status" value="1"/>
</dbReference>
<dbReference type="eggNOG" id="COG3816">
    <property type="taxonomic scope" value="Bacteria"/>
</dbReference>
<dbReference type="RefSeq" id="WP_013661969.1">
    <property type="nucleotide sequence ID" value="NC_015276.1"/>
</dbReference>
<feature type="domain" description="DUF1285" evidence="2">
    <location>
        <begin position="83"/>
        <end position="175"/>
    </location>
</feature>
<accession>F2JZV4</accession>
<dbReference type="EMBL" id="CP002583">
    <property type="protein sequence ID" value="ADZ92066.1"/>
    <property type="molecule type" value="Genomic_DNA"/>
</dbReference>
<dbReference type="InterPro" id="IPR023361">
    <property type="entry name" value="DUF1285_beta_roll_sf"/>
</dbReference>
<reference evidence="3 4" key="1">
    <citation type="journal article" date="2012" name="Stand. Genomic Sci.">
        <title>Complete genome sequence of the melanogenic marine bacterium Marinomonas mediterranea type strain (MMB-1(T)).</title>
        <authorList>
            <person name="Lucas-Elio P."/>
            <person name="Goodwin L."/>
            <person name="Woyke T."/>
            <person name="Pitluck S."/>
            <person name="Nolan M."/>
            <person name="Kyrpides N.C."/>
            <person name="Detter J.C."/>
            <person name="Copeland A."/>
            <person name="Teshima H."/>
            <person name="Bruce D."/>
            <person name="Detter C."/>
            <person name="Tapia R."/>
            <person name="Han S."/>
            <person name="Land M.L."/>
            <person name="Ivanova N."/>
            <person name="Mikhailova N."/>
            <person name="Johnston A.W."/>
            <person name="Sanchez-Amat A."/>
        </authorList>
    </citation>
    <scope>NUCLEOTIDE SEQUENCE [LARGE SCALE GENOMIC DNA]</scope>
    <source>
        <strain evidence="4">ATCC 700492 / JCM 21426 / NBRC 103028 / MMB-1</strain>
    </source>
</reference>
<dbReference type="InterPro" id="IPR048341">
    <property type="entry name" value="DUF1285_N"/>
</dbReference>
<evidence type="ECO:0000313" key="4">
    <source>
        <dbReference type="Proteomes" id="UP000001062"/>
    </source>
</evidence>
<dbReference type="Gene3D" id="3.10.540.10">
    <property type="entry name" value="duf1285 like domain"/>
    <property type="match status" value="1"/>
</dbReference>
<evidence type="ECO:0000259" key="1">
    <source>
        <dbReference type="Pfam" id="PF06938"/>
    </source>
</evidence>
<dbReference type="HOGENOM" id="CLU_096796_1_0_6"/>
<sequence length="180" mass="20925">MASINLDMISETDGYPPVDQWKPAFCGDMDLVIKRNGDWVHEGGKIKREKLVTLFSRVLWFDQSEYFLVTPHEKVRIQVEDVPFLITQCDWVRPASGRPYFRMITSTNDCLQLGIDTDLELHECDGEFCPYATMRHGMRASLHRNVFYDLANNHAIEEIEDDQTSWWVESAGKRYCIGRS</sequence>
<evidence type="ECO:0000313" key="3">
    <source>
        <dbReference type="EMBL" id="ADZ92066.1"/>
    </source>
</evidence>
<dbReference type="Proteomes" id="UP000001062">
    <property type="component" value="Chromosome"/>
</dbReference>
<dbReference type="AlphaFoldDB" id="F2JZV4"/>
<feature type="domain" description="DUF1285" evidence="1">
    <location>
        <begin position="16"/>
        <end position="82"/>
    </location>
</feature>
<protein>
    <recommendedName>
        <fullName evidence="5">Proteophosphoglycan</fullName>
    </recommendedName>
</protein>
<dbReference type="KEGG" id="mme:Marme_2843"/>
<evidence type="ECO:0008006" key="5">
    <source>
        <dbReference type="Google" id="ProtNLM"/>
    </source>
</evidence>
<gene>
    <name evidence="3" type="ordered locus">Marme_2843</name>
</gene>
<dbReference type="Pfam" id="PF21028">
    <property type="entry name" value="DUF1285_C"/>
    <property type="match status" value="1"/>
</dbReference>
<dbReference type="STRING" id="717774.Marme_2843"/>
<dbReference type="OrthoDB" id="3078366at2"/>
<dbReference type="InterPro" id="IPR010707">
    <property type="entry name" value="DUF1285"/>
</dbReference>
<organism evidence="3 4">
    <name type="scientific">Marinomonas mediterranea (strain ATCC 700492 / JCM 21426 / NBRC 103028 / MMB-1)</name>
    <dbReference type="NCBI Taxonomy" id="717774"/>
    <lineage>
        <taxon>Bacteria</taxon>
        <taxon>Pseudomonadati</taxon>
        <taxon>Pseudomonadota</taxon>
        <taxon>Gammaproteobacteria</taxon>
        <taxon>Oceanospirillales</taxon>
        <taxon>Oceanospirillaceae</taxon>
        <taxon>Marinomonas</taxon>
    </lineage>
</organism>
<dbReference type="Pfam" id="PF06938">
    <property type="entry name" value="DUF1285_N"/>
    <property type="match status" value="1"/>
</dbReference>
<keyword evidence="4" id="KW-1185">Reference proteome</keyword>
<dbReference type="PATRIC" id="fig|717774.3.peg.2926"/>
<evidence type="ECO:0000259" key="2">
    <source>
        <dbReference type="Pfam" id="PF21028"/>
    </source>
</evidence>
<proteinExistence type="predicted"/>
<dbReference type="PIRSF" id="PIRSF029557">
    <property type="entry name" value="UCP029557"/>
    <property type="match status" value="1"/>
</dbReference>